<dbReference type="Gene3D" id="3.40.630.40">
    <property type="entry name" value="Zn-dependent exopeptidases"/>
    <property type="match status" value="1"/>
</dbReference>
<evidence type="ECO:0000313" key="5">
    <source>
        <dbReference type="Proteomes" id="UP000076021"/>
    </source>
</evidence>
<feature type="region of interest" description="Disordered" evidence="2">
    <location>
        <begin position="33"/>
        <end position="72"/>
    </location>
</feature>
<keyword evidence="1" id="KW-0378">Hydrolase</keyword>
<dbReference type="Proteomes" id="UP000076021">
    <property type="component" value="Chromosome"/>
</dbReference>
<feature type="domain" description="MurNAc-LAA" evidence="3">
    <location>
        <begin position="154"/>
        <end position="272"/>
    </location>
</feature>
<dbReference type="InterPro" id="IPR002508">
    <property type="entry name" value="MurNAc-LAA_cat"/>
</dbReference>
<dbReference type="GO" id="GO:0008745">
    <property type="term" value="F:N-acetylmuramoyl-L-alanine amidase activity"/>
    <property type="evidence" value="ECO:0007669"/>
    <property type="project" value="InterPro"/>
</dbReference>
<evidence type="ECO:0000256" key="2">
    <source>
        <dbReference type="SAM" id="MobiDB-lite"/>
    </source>
</evidence>
<dbReference type="Pfam" id="PF01520">
    <property type="entry name" value="Amidase_3"/>
    <property type="match status" value="1"/>
</dbReference>
<evidence type="ECO:0000256" key="1">
    <source>
        <dbReference type="ARBA" id="ARBA00022801"/>
    </source>
</evidence>
<sequence>MKKLALSLIILAFIISGITLLVNYKTNEGLVNTQQTHQKNQKNVAKENPQNHKKSQEKKKTKAPHKRKKKQLVITIDPGHQLKANVGQEPDAPHSLQTKYKATVGSIGITTKRPEYAVTLEAAKKLSVQLKKKGFKTILTRHANDVDLSNVERTKQANKNKSFLYIRIHADGAENPNASGFSVIAPAKNEHTASFYKDSKRAAEDILKQVSHRTDTYQNGISYRGDQAGFNWSKVPVVLVELGFLTNPNDEKRLLDSDKLDKLTVDIAKGVEVYSKRKK</sequence>
<evidence type="ECO:0000313" key="4">
    <source>
        <dbReference type="EMBL" id="AMW98721.1"/>
    </source>
</evidence>
<reference evidence="4 5" key="1">
    <citation type="journal article" date="2016" name="Genome Announc.">
        <title>Whole-Genome Sequence of Rummeliibacillus stabekisii Strain PP9 Isolated from Antarctic Soil.</title>
        <authorList>
            <person name="da Mota F.F."/>
            <person name="Vollu R.E."/>
            <person name="Jurelevicius D."/>
            <person name="Seldin L."/>
        </authorList>
    </citation>
    <scope>NUCLEOTIDE SEQUENCE [LARGE SCALE GENOMIC DNA]</scope>
    <source>
        <strain evidence="4 5">PP9</strain>
    </source>
</reference>
<dbReference type="InterPro" id="IPR050695">
    <property type="entry name" value="N-acetylmuramoyl_amidase_3"/>
</dbReference>
<feature type="compositionally biased region" description="Low complexity" evidence="2">
    <location>
        <begin position="33"/>
        <end position="43"/>
    </location>
</feature>
<dbReference type="AlphaFoldDB" id="A0A143HBQ5"/>
<accession>A0A143HBQ5</accession>
<dbReference type="RefSeq" id="WP_066786302.1">
    <property type="nucleotide sequence ID" value="NZ_CP014806.1"/>
</dbReference>
<dbReference type="SUPFAM" id="SSF53187">
    <property type="entry name" value="Zn-dependent exopeptidases"/>
    <property type="match status" value="1"/>
</dbReference>
<protein>
    <recommendedName>
        <fullName evidence="3">MurNAc-LAA domain-containing protein</fullName>
    </recommendedName>
</protein>
<organism evidence="4 5">
    <name type="scientific">Rummeliibacillus stabekisii</name>
    <dbReference type="NCBI Taxonomy" id="241244"/>
    <lineage>
        <taxon>Bacteria</taxon>
        <taxon>Bacillati</taxon>
        <taxon>Bacillota</taxon>
        <taxon>Bacilli</taxon>
        <taxon>Bacillales</taxon>
        <taxon>Caryophanaceae</taxon>
        <taxon>Rummeliibacillus</taxon>
    </lineage>
</organism>
<dbReference type="STRING" id="241244.ATY39_04240"/>
<dbReference type="CDD" id="cd02696">
    <property type="entry name" value="MurNAc-LAA"/>
    <property type="match status" value="1"/>
</dbReference>
<name>A0A143HBQ5_9BACL</name>
<dbReference type="GO" id="GO:0030288">
    <property type="term" value="C:outer membrane-bounded periplasmic space"/>
    <property type="evidence" value="ECO:0007669"/>
    <property type="project" value="TreeGrafter"/>
</dbReference>
<dbReference type="OrthoDB" id="43070at2"/>
<dbReference type="PANTHER" id="PTHR30404:SF0">
    <property type="entry name" value="N-ACETYLMURAMOYL-L-ALANINE AMIDASE AMIC"/>
    <property type="match status" value="1"/>
</dbReference>
<proteinExistence type="predicted"/>
<evidence type="ECO:0000259" key="3">
    <source>
        <dbReference type="SMART" id="SM00646"/>
    </source>
</evidence>
<dbReference type="SMART" id="SM00646">
    <property type="entry name" value="Ami_3"/>
    <property type="match status" value="1"/>
</dbReference>
<dbReference type="KEGG" id="rst:ATY39_04240"/>
<keyword evidence="5" id="KW-1185">Reference proteome</keyword>
<dbReference type="GO" id="GO:0009253">
    <property type="term" value="P:peptidoglycan catabolic process"/>
    <property type="evidence" value="ECO:0007669"/>
    <property type="project" value="InterPro"/>
</dbReference>
<feature type="compositionally biased region" description="Basic residues" evidence="2">
    <location>
        <begin position="51"/>
        <end position="71"/>
    </location>
</feature>
<gene>
    <name evidence="4" type="ORF">ATY39_04240</name>
</gene>
<reference evidence="5" key="2">
    <citation type="submission" date="2016-03" db="EMBL/GenBank/DDBJ databases">
        <authorList>
            <person name="Seldin L."/>
        </authorList>
    </citation>
    <scope>NUCLEOTIDE SEQUENCE [LARGE SCALE GENOMIC DNA]</scope>
    <source>
        <strain evidence="5">PP9</strain>
    </source>
</reference>
<dbReference type="PANTHER" id="PTHR30404">
    <property type="entry name" value="N-ACETYLMURAMOYL-L-ALANINE AMIDASE"/>
    <property type="match status" value="1"/>
</dbReference>
<dbReference type="EMBL" id="CP014806">
    <property type="protein sequence ID" value="AMW98721.1"/>
    <property type="molecule type" value="Genomic_DNA"/>
</dbReference>